<evidence type="ECO:0008006" key="4">
    <source>
        <dbReference type="Google" id="ProtNLM"/>
    </source>
</evidence>
<protein>
    <recommendedName>
        <fullName evidence="4">DUF465 domain-containing protein</fullName>
    </recommendedName>
</protein>
<gene>
    <name evidence="2" type="ORF">GCM10011365_13380</name>
</gene>
<comment type="caution">
    <text evidence="2">The sequence shown here is derived from an EMBL/GenBank/DDBJ whole genome shotgun (WGS) entry which is preliminary data.</text>
</comment>
<sequence length="67" mass="7763">MALKEHQIRERLGQLKEKHKALESRLAGLESAPEANELSIKRLKKEKLSLKDDIKHYEDLLIPDMDA</sequence>
<dbReference type="Pfam" id="PF04325">
    <property type="entry name" value="DUF465"/>
    <property type="match status" value="1"/>
</dbReference>
<accession>A0A917FPJ2</accession>
<evidence type="ECO:0000256" key="1">
    <source>
        <dbReference type="SAM" id="Coils"/>
    </source>
</evidence>
<dbReference type="InterPro" id="IPR007420">
    <property type="entry name" value="DUF465"/>
</dbReference>
<evidence type="ECO:0000313" key="3">
    <source>
        <dbReference type="Proteomes" id="UP000605253"/>
    </source>
</evidence>
<keyword evidence="3" id="KW-1185">Reference proteome</keyword>
<feature type="coiled-coil region" evidence="1">
    <location>
        <begin position="5"/>
        <end position="60"/>
    </location>
</feature>
<dbReference type="RefSeq" id="WP_188364926.1">
    <property type="nucleotide sequence ID" value="NZ_BMEO01000004.1"/>
</dbReference>
<dbReference type="AlphaFoldDB" id="A0A917FPJ2"/>
<proteinExistence type="predicted"/>
<reference evidence="2" key="2">
    <citation type="submission" date="2020-09" db="EMBL/GenBank/DDBJ databases">
        <authorList>
            <person name="Sun Q."/>
            <person name="Zhou Y."/>
        </authorList>
    </citation>
    <scope>NUCLEOTIDE SEQUENCE</scope>
    <source>
        <strain evidence="2">CGMCC 1.12181</strain>
    </source>
</reference>
<keyword evidence="1" id="KW-0175">Coiled coil</keyword>
<reference evidence="2" key="1">
    <citation type="journal article" date="2014" name="Int. J. Syst. Evol. Microbiol.">
        <title>Complete genome sequence of Corynebacterium casei LMG S-19264T (=DSM 44701T), isolated from a smear-ripened cheese.</title>
        <authorList>
            <consortium name="US DOE Joint Genome Institute (JGI-PGF)"/>
            <person name="Walter F."/>
            <person name="Albersmeier A."/>
            <person name="Kalinowski J."/>
            <person name="Ruckert C."/>
        </authorList>
    </citation>
    <scope>NUCLEOTIDE SEQUENCE</scope>
    <source>
        <strain evidence="2">CGMCC 1.12181</strain>
    </source>
</reference>
<dbReference type="InterPro" id="IPR038444">
    <property type="entry name" value="DUF465_sf"/>
</dbReference>
<organism evidence="2 3">
    <name type="scientific">Marinicella pacifica</name>
    <dbReference type="NCBI Taxonomy" id="1171543"/>
    <lineage>
        <taxon>Bacteria</taxon>
        <taxon>Pseudomonadati</taxon>
        <taxon>Pseudomonadota</taxon>
        <taxon>Gammaproteobacteria</taxon>
        <taxon>Lysobacterales</taxon>
        <taxon>Marinicellaceae</taxon>
        <taxon>Marinicella</taxon>
    </lineage>
</organism>
<dbReference type="Gene3D" id="6.10.280.50">
    <property type="match status" value="1"/>
</dbReference>
<name>A0A917FPJ2_9GAMM</name>
<dbReference type="Proteomes" id="UP000605253">
    <property type="component" value="Unassembled WGS sequence"/>
</dbReference>
<dbReference type="EMBL" id="BMEO01000004">
    <property type="protein sequence ID" value="GGF93433.1"/>
    <property type="molecule type" value="Genomic_DNA"/>
</dbReference>
<evidence type="ECO:0000313" key="2">
    <source>
        <dbReference type="EMBL" id="GGF93433.1"/>
    </source>
</evidence>